<gene>
    <name evidence="2" type="ORF">FA046_07870</name>
</gene>
<dbReference type="RefSeq" id="WP_136825832.1">
    <property type="nucleotide sequence ID" value="NZ_SWBP01000002.1"/>
</dbReference>
<dbReference type="AlphaFoldDB" id="A0A4U1C1C9"/>
<protein>
    <recommendedName>
        <fullName evidence="4">Outer membrane protein beta-barrel domain-containing protein</fullName>
    </recommendedName>
</protein>
<comment type="caution">
    <text evidence="2">The sequence shown here is derived from an EMBL/GenBank/DDBJ whole genome shotgun (WGS) entry which is preliminary data.</text>
</comment>
<evidence type="ECO:0000256" key="1">
    <source>
        <dbReference type="SAM" id="SignalP"/>
    </source>
</evidence>
<feature type="chain" id="PRO_5020672407" description="Outer membrane protein beta-barrel domain-containing protein" evidence="1">
    <location>
        <begin position="20"/>
        <end position="225"/>
    </location>
</feature>
<feature type="signal peptide" evidence="1">
    <location>
        <begin position="1"/>
        <end position="19"/>
    </location>
</feature>
<dbReference type="EMBL" id="SWBP01000002">
    <property type="protein sequence ID" value="TKB99021.1"/>
    <property type="molecule type" value="Genomic_DNA"/>
</dbReference>
<name>A0A4U1C1C9_9SPHI</name>
<sequence length="225" mass="25647">MKRILTILSLQFAVLFANAQSQSDSNYSFGFKLLSVEELPRMLNEVKSSSNFYYPKFNGLVLKVNDNQISYRFQISNYKNDDYSFTNECSTCETVTGKYTDLNVKLGFERSMTYSALQPFYGIDLGYRSTTFIGQSKDKSTSAPLYNADLEKNGALIYPFFGLKYTALKVITISAEAGLDFLYSYDKEVKSNTSNTVQSVNNFKRWQYITKPLGLLSLQFNFGEN</sequence>
<keyword evidence="1" id="KW-0732">Signal</keyword>
<accession>A0A4U1C1C9</accession>
<dbReference type="OrthoDB" id="752592at2"/>
<organism evidence="2 3">
    <name type="scientific">Pedobacter cryophilus</name>
    <dbReference type="NCBI Taxonomy" id="2571271"/>
    <lineage>
        <taxon>Bacteria</taxon>
        <taxon>Pseudomonadati</taxon>
        <taxon>Bacteroidota</taxon>
        <taxon>Sphingobacteriia</taxon>
        <taxon>Sphingobacteriales</taxon>
        <taxon>Sphingobacteriaceae</taxon>
        <taxon>Pedobacter</taxon>
    </lineage>
</organism>
<keyword evidence="3" id="KW-1185">Reference proteome</keyword>
<dbReference type="Proteomes" id="UP000308181">
    <property type="component" value="Unassembled WGS sequence"/>
</dbReference>
<reference evidence="2 3" key="1">
    <citation type="submission" date="2019-04" db="EMBL/GenBank/DDBJ databases">
        <title>Pedobacter sp. AR-3-17 sp. nov., isolated from Arctic soil.</title>
        <authorList>
            <person name="Dahal R.H."/>
            <person name="Kim D.-U."/>
        </authorList>
    </citation>
    <scope>NUCLEOTIDE SEQUENCE [LARGE SCALE GENOMIC DNA]</scope>
    <source>
        <strain evidence="2 3">AR-3-17</strain>
    </source>
</reference>
<evidence type="ECO:0000313" key="3">
    <source>
        <dbReference type="Proteomes" id="UP000308181"/>
    </source>
</evidence>
<proteinExistence type="predicted"/>
<evidence type="ECO:0000313" key="2">
    <source>
        <dbReference type="EMBL" id="TKB99021.1"/>
    </source>
</evidence>
<evidence type="ECO:0008006" key="4">
    <source>
        <dbReference type="Google" id="ProtNLM"/>
    </source>
</evidence>